<name>A0A914DJC8_9BILA</name>
<keyword evidence="2" id="KW-1185">Reference proteome</keyword>
<evidence type="ECO:0000256" key="1">
    <source>
        <dbReference type="SAM" id="MobiDB-lite"/>
    </source>
</evidence>
<dbReference type="AlphaFoldDB" id="A0A914DJC8"/>
<accession>A0A914DJC8</accession>
<organism evidence="2 3">
    <name type="scientific">Acrobeloides nanus</name>
    <dbReference type="NCBI Taxonomy" id="290746"/>
    <lineage>
        <taxon>Eukaryota</taxon>
        <taxon>Metazoa</taxon>
        <taxon>Ecdysozoa</taxon>
        <taxon>Nematoda</taxon>
        <taxon>Chromadorea</taxon>
        <taxon>Rhabditida</taxon>
        <taxon>Tylenchina</taxon>
        <taxon>Cephalobomorpha</taxon>
        <taxon>Cephaloboidea</taxon>
        <taxon>Cephalobidae</taxon>
        <taxon>Acrobeloides</taxon>
    </lineage>
</organism>
<sequence length="609" mass="68676">MSNTQESLKLSGKARYNLNARFIKAHRKAFFELPAARQQEEANIIWKRVKKDVAEVERLIAEWTVKANARKAKESIAAFFAKSKTSSDNTSLHQPSSSSEFPTPAQQSSTLSQNVLESELSGDELPKLTITKKLVDFRRKTTRDCVPVKIVRPQNDLMKEHIDGHFASAAIKHLRDLASMMGQECVFFMSQDDKARIPLGISAANKQSRIVMHMQYRVKLPDHDWVIAERHKLIPSVYAACEFTKDGEVGYSGPTFVCIRSGKHDKSESRTHLRDLKECLKLQSFEKSAMTSEGNVKPIWIFSVDGGPDENPRFKKTLMAYFQIFKENDVDLLVVATHAPGQSAFNPVERRMAPLSHDLAGLILPYNTFGSHLDKNGKTVDLDREKKNFEAAGQALAEVWSSLIIGDHPVLATWVSPDEEKPLLELPKQKWIVDHVSFGQYLLQFRKCLNKICCRPYKTNIRKILKDGFLPGPIPFSLSSKGPKINANGRFLNLATRLAFSKLQPENMIFDQFCPSIANSIQDRTCSNCAFYFSSKSLLSDHNKAKICVKSNNEPEILDDVIVLLDRINIELHEIVDENANVLGLSDGLPILQSDDPYRIQFEDLDSGI</sequence>
<dbReference type="PANTHER" id="PTHR46954">
    <property type="entry name" value="C2H2-TYPE DOMAIN-CONTAINING PROTEIN"/>
    <property type="match status" value="1"/>
</dbReference>
<reference evidence="3" key="1">
    <citation type="submission" date="2022-11" db="UniProtKB">
        <authorList>
            <consortium name="WormBaseParasite"/>
        </authorList>
    </citation>
    <scope>IDENTIFICATION</scope>
</reference>
<protein>
    <submittedName>
        <fullName evidence="3">C2H2-type domain-containing protein</fullName>
    </submittedName>
</protein>
<evidence type="ECO:0000313" key="3">
    <source>
        <dbReference type="WBParaSite" id="ACRNAN_scaffold269.g11906.t1"/>
    </source>
</evidence>
<feature type="region of interest" description="Disordered" evidence="1">
    <location>
        <begin position="86"/>
        <end position="116"/>
    </location>
</feature>
<evidence type="ECO:0000313" key="2">
    <source>
        <dbReference type="Proteomes" id="UP000887540"/>
    </source>
</evidence>
<dbReference type="WBParaSite" id="ACRNAN_scaffold269.g11906.t1">
    <property type="protein sequence ID" value="ACRNAN_scaffold269.g11906.t1"/>
    <property type="gene ID" value="ACRNAN_scaffold269.g11906"/>
</dbReference>
<dbReference type="PANTHER" id="PTHR46954:SF1">
    <property type="entry name" value="C2H2-TYPE DOMAIN-CONTAINING PROTEIN"/>
    <property type="match status" value="1"/>
</dbReference>
<proteinExistence type="predicted"/>
<dbReference type="Proteomes" id="UP000887540">
    <property type="component" value="Unplaced"/>
</dbReference>